<dbReference type="Gene3D" id="3.10.180.10">
    <property type="entry name" value="2,3-Dihydroxybiphenyl 1,2-Dioxygenase, domain 1"/>
    <property type="match status" value="1"/>
</dbReference>
<reference evidence="2 3" key="1">
    <citation type="submission" date="2019-08" db="EMBL/GenBank/DDBJ databases">
        <title>Complete genome sequence of Terriglobus albidus strain ORNL.</title>
        <authorList>
            <person name="Podar M."/>
        </authorList>
    </citation>
    <scope>NUCLEOTIDE SEQUENCE [LARGE SCALE GENOMIC DNA]</scope>
    <source>
        <strain evidence="2 3">ORNL</strain>
    </source>
</reference>
<evidence type="ECO:0000259" key="1">
    <source>
        <dbReference type="Pfam" id="PF06983"/>
    </source>
</evidence>
<accession>A0A5B9EA02</accession>
<dbReference type="EMBL" id="CP042806">
    <property type="protein sequence ID" value="QEE27077.1"/>
    <property type="molecule type" value="Genomic_DNA"/>
</dbReference>
<dbReference type="RefSeq" id="WP_147646271.1">
    <property type="nucleotide sequence ID" value="NZ_CP042806.1"/>
</dbReference>
<dbReference type="InterPro" id="IPR029068">
    <property type="entry name" value="Glyas_Bleomycin-R_OHBP_Dase"/>
</dbReference>
<keyword evidence="3" id="KW-1185">Reference proteome</keyword>
<organism evidence="2 3">
    <name type="scientific">Terriglobus albidus</name>
    <dbReference type="NCBI Taxonomy" id="1592106"/>
    <lineage>
        <taxon>Bacteria</taxon>
        <taxon>Pseudomonadati</taxon>
        <taxon>Acidobacteriota</taxon>
        <taxon>Terriglobia</taxon>
        <taxon>Terriglobales</taxon>
        <taxon>Acidobacteriaceae</taxon>
        <taxon>Terriglobus</taxon>
    </lineage>
</organism>
<dbReference type="InterPro" id="IPR028973">
    <property type="entry name" value="PhnB-like"/>
</dbReference>
<evidence type="ECO:0000313" key="2">
    <source>
        <dbReference type="EMBL" id="QEE27077.1"/>
    </source>
</evidence>
<dbReference type="OrthoDB" id="9795306at2"/>
<dbReference type="Proteomes" id="UP000321820">
    <property type="component" value="Chromosome"/>
</dbReference>
<dbReference type="CDD" id="cd06588">
    <property type="entry name" value="PhnB_like"/>
    <property type="match status" value="1"/>
</dbReference>
<dbReference type="PANTHER" id="PTHR33990:SF1">
    <property type="entry name" value="PROTEIN YJDN"/>
    <property type="match status" value="1"/>
</dbReference>
<dbReference type="PANTHER" id="PTHR33990">
    <property type="entry name" value="PROTEIN YJDN-RELATED"/>
    <property type="match status" value="1"/>
</dbReference>
<gene>
    <name evidence="2" type="ORF">FTW19_03045</name>
</gene>
<protein>
    <submittedName>
        <fullName evidence="2">VOC family protein</fullName>
    </submittedName>
</protein>
<dbReference type="Pfam" id="PF06983">
    <property type="entry name" value="3-dmu-9_3-mt"/>
    <property type="match status" value="1"/>
</dbReference>
<dbReference type="KEGG" id="talb:FTW19_03045"/>
<feature type="domain" description="PhnB-like" evidence="1">
    <location>
        <begin position="4"/>
        <end position="128"/>
    </location>
</feature>
<sequence length="136" mass="14859">MKSVLAFLHFEGNCRQAMHFYQQCLGTELQLTPYPDADGKPSSDANAMIMHSQLTYKGQPILMASDSAPGGKVHAGNNFTVSVDCESLAELEQFFASVAAGGTIRLPLSDMPWGARFGMLTDKFGIQWFFNCALSQ</sequence>
<evidence type="ECO:0000313" key="3">
    <source>
        <dbReference type="Proteomes" id="UP000321820"/>
    </source>
</evidence>
<dbReference type="SUPFAM" id="SSF54593">
    <property type="entry name" value="Glyoxalase/Bleomycin resistance protein/Dihydroxybiphenyl dioxygenase"/>
    <property type="match status" value="1"/>
</dbReference>
<dbReference type="AlphaFoldDB" id="A0A5B9EA02"/>
<proteinExistence type="predicted"/>
<name>A0A5B9EA02_9BACT</name>